<comment type="similarity">
    <text evidence="1 3">Belongs to the short-chain dehydrogenases/reductases (SDR) family.</text>
</comment>
<dbReference type="GO" id="GO:0016491">
    <property type="term" value="F:oxidoreductase activity"/>
    <property type="evidence" value="ECO:0007669"/>
    <property type="project" value="UniProtKB-KW"/>
</dbReference>
<dbReference type="EMBL" id="CP158299">
    <property type="protein sequence ID" value="XBV85254.1"/>
    <property type="molecule type" value="Genomic_DNA"/>
</dbReference>
<dbReference type="InterPro" id="IPR002347">
    <property type="entry name" value="SDR_fam"/>
</dbReference>
<proteinExistence type="inferred from homology"/>
<evidence type="ECO:0000256" key="3">
    <source>
        <dbReference type="RuleBase" id="RU000363"/>
    </source>
</evidence>
<dbReference type="CDD" id="cd05233">
    <property type="entry name" value="SDR_c"/>
    <property type="match status" value="1"/>
</dbReference>
<dbReference type="PRINTS" id="PR00080">
    <property type="entry name" value="SDRFAMILY"/>
</dbReference>
<dbReference type="RefSeq" id="WP_350243291.1">
    <property type="nucleotide sequence ID" value="NZ_CP158299.1"/>
</dbReference>
<accession>A0AAU7U9T8</accession>
<dbReference type="InterPro" id="IPR020904">
    <property type="entry name" value="Sc_DH/Rdtase_CS"/>
</dbReference>
<dbReference type="AlphaFoldDB" id="A0AAU7U9T8"/>
<keyword evidence="2" id="KW-0560">Oxidoreductase</keyword>
<organism evidence="4">
    <name type="scientific">Deinococcus sonorensis KR-87</name>
    <dbReference type="NCBI Taxonomy" id="694439"/>
    <lineage>
        <taxon>Bacteria</taxon>
        <taxon>Thermotogati</taxon>
        <taxon>Deinococcota</taxon>
        <taxon>Deinococci</taxon>
        <taxon>Deinococcales</taxon>
        <taxon>Deinococcaceae</taxon>
        <taxon>Deinococcus</taxon>
    </lineage>
</organism>
<dbReference type="Gene3D" id="3.40.50.720">
    <property type="entry name" value="NAD(P)-binding Rossmann-like Domain"/>
    <property type="match status" value="1"/>
</dbReference>
<dbReference type="GO" id="GO:0016020">
    <property type="term" value="C:membrane"/>
    <property type="evidence" value="ECO:0007669"/>
    <property type="project" value="TreeGrafter"/>
</dbReference>
<reference evidence="4" key="1">
    <citation type="submission" date="2024-06" db="EMBL/GenBank/DDBJ databases">
        <title>Draft Genome Sequence of Deinococcus sonorensis Type Strain KR-87, a Biofilm Producing Representative of the Genus Deinococcus.</title>
        <authorList>
            <person name="Boren L.S."/>
            <person name="Grosso R.A."/>
            <person name="Hugenberg-Cox A.N."/>
            <person name="Hill J.T.E."/>
            <person name="Albert C.M."/>
            <person name="Tuohy J.M."/>
        </authorList>
    </citation>
    <scope>NUCLEOTIDE SEQUENCE</scope>
    <source>
        <strain evidence="4">KR-87</strain>
    </source>
</reference>
<dbReference type="PANTHER" id="PTHR44196:SF1">
    <property type="entry name" value="DEHYDROGENASE_REDUCTASE SDR FAMILY MEMBER 7B"/>
    <property type="match status" value="1"/>
</dbReference>
<dbReference type="PROSITE" id="PS00061">
    <property type="entry name" value="ADH_SHORT"/>
    <property type="match status" value="1"/>
</dbReference>
<dbReference type="Pfam" id="PF00106">
    <property type="entry name" value="adh_short"/>
    <property type="match status" value="1"/>
</dbReference>
<protein>
    <submittedName>
        <fullName evidence="4">SDR family NAD(P)-dependent oxidoreductase</fullName>
    </submittedName>
</protein>
<gene>
    <name evidence="4" type="ORF">ABOD76_17700</name>
</gene>
<dbReference type="PANTHER" id="PTHR44196">
    <property type="entry name" value="DEHYDROGENASE/REDUCTASE SDR FAMILY MEMBER 7B"/>
    <property type="match status" value="1"/>
</dbReference>
<dbReference type="SUPFAM" id="SSF51735">
    <property type="entry name" value="NAD(P)-binding Rossmann-fold domains"/>
    <property type="match status" value="1"/>
</dbReference>
<name>A0AAU7U9T8_9DEIO</name>
<evidence type="ECO:0000256" key="2">
    <source>
        <dbReference type="ARBA" id="ARBA00023002"/>
    </source>
</evidence>
<sequence>MTTSHMQAAERRTVVLLTGASSGIGAATANELAGRGYALLLTGRRSGALDDLARRLDPTGQRVAVQAGDVTVDADRRRMVQAALDRFGRVDVLINNAGVSIAHGAWWDDPDPIRVLHTNLTAPIELTRLVLPAMRERRGGHIVNIGSVAGRVATHGMYSASKYGLRGFSLALRRELLGSGVQVSLVSPGFVRTELTQDARLPMPGPEGVARAIADVLERPRREVVSPAWYGPLSVIEGVLPGVADRVMQVIRARRYG</sequence>
<dbReference type="InterPro" id="IPR036291">
    <property type="entry name" value="NAD(P)-bd_dom_sf"/>
</dbReference>
<dbReference type="PRINTS" id="PR00081">
    <property type="entry name" value="GDHRDH"/>
</dbReference>
<dbReference type="KEGG" id="dsc:ABOD76_17700"/>
<evidence type="ECO:0000256" key="1">
    <source>
        <dbReference type="ARBA" id="ARBA00006484"/>
    </source>
</evidence>
<evidence type="ECO:0000313" key="4">
    <source>
        <dbReference type="EMBL" id="XBV85254.1"/>
    </source>
</evidence>